<keyword evidence="13" id="KW-0119">Carbohydrate metabolism</keyword>
<evidence type="ECO:0000256" key="13">
    <source>
        <dbReference type="ARBA" id="ARBA00023277"/>
    </source>
</evidence>
<sequence length="488" mass="54376">MLDKAIGPEELDNYETPRQRALAQLLSHCDRKLLTGEVLKKFGIMENESEQTDKDSYKKRICVRTHNPTTFGSLDQFVPLRSFEEEVVVEPPNMENEEVFENLKTALGRLDSDEKSVSARQALFETLTQEIEGLLTKLTHVNDEMNDVVGAQGSAGWAMNPAVQHTLRRHREILRDYGTEFRRARDNVQQQLQREFLLAGGMSSSSQEGSCLNNRVKGSDLYLKENEHISSCDRLIDEQMRRVFANIVLHPFKTFCCSIAMATKENLQRQSMSLRGIGKKMDTLARADWLHLDVMDGHFVPNLSFGHPVVESLRKSLGPEPFFDVHLMVSDPGRWVSNMAAAGASQYTFHWEAAHEKGGDAEVSSVIDKIHQANMKVGFAIKPKTPVDKVLQFANKVDMVLIMTVEPGFGGQKFMGDMMDKVRTLRKAYPGLNIQVDGGISPGNIQIPAEAGANVIVSGTGVIKAPSQKTAISQMREAVQTAIGKGFQ</sequence>
<evidence type="ECO:0000256" key="10">
    <source>
        <dbReference type="ARBA" id="ARBA00023004"/>
    </source>
</evidence>
<evidence type="ECO:0000256" key="14">
    <source>
        <dbReference type="ARBA" id="ARBA00057323"/>
    </source>
</evidence>
<accession>W2SWD2</accession>
<comment type="cofactor">
    <cofactor evidence="3">
        <name>Zn(2+)</name>
        <dbReference type="ChEBI" id="CHEBI:29105"/>
    </cofactor>
</comment>
<gene>
    <name evidence="15" type="ORF">NECAME_13228</name>
</gene>
<comment type="subunit">
    <text evidence="6">Homodimer.</text>
</comment>
<comment type="similarity">
    <text evidence="5">Belongs to the ribulose-phosphate 3-epimerase family.</text>
</comment>
<dbReference type="EC" id="5.1.3.1" evidence="7"/>
<evidence type="ECO:0000256" key="4">
    <source>
        <dbReference type="ARBA" id="ARBA00001954"/>
    </source>
</evidence>
<keyword evidence="16" id="KW-1185">Reference proteome</keyword>
<keyword evidence="8" id="KW-0479">Metal-binding</keyword>
<dbReference type="InterPro" id="IPR000056">
    <property type="entry name" value="Ribul_P_3_epim-like"/>
</dbReference>
<dbReference type="SUPFAM" id="SSF51366">
    <property type="entry name" value="Ribulose-phoshate binding barrel"/>
    <property type="match status" value="1"/>
</dbReference>
<dbReference type="GO" id="GO:0004750">
    <property type="term" value="F:D-ribulose-phosphate 3-epimerase activity"/>
    <property type="evidence" value="ECO:0007669"/>
    <property type="project" value="UniProtKB-EC"/>
</dbReference>
<dbReference type="GO" id="GO:0046872">
    <property type="term" value="F:metal ion binding"/>
    <property type="evidence" value="ECO:0007669"/>
    <property type="project" value="UniProtKB-KW"/>
</dbReference>
<dbReference type="GO" id="GO:1901135">
    <property type="term" value="P:carbohydrate derivative metabolic process"/>
    <property type="evidence" value="ECO:0007669"/>
    <property type="project" value="UniProtKB-ARBA"/>
</dbReference>
<dbReference type="OrthoDB" id="1927044at2759"/>
<dbReference type="STRING" id="51031.W2SWD2"/>
<keyword evidence="9" id="KW-0862">Zinc</keyword>
<dbReference type="AlphaFoldDB" id="W2SWD2"/>
<dbReference type="Proteomes" id="UP000053676">
    <property type="component" value="Unassembled WGS sequence"/>
</dbReference>
<evidence type="ECO:0000256" key="1">
    <source>
        <dbReference type="ARBA" id="ARBA00001782"/>
    </source>
</evidence>
<organism evidence="15 16">
    <name type="scientific">Necator americanus</name>
    <name type="common">Human hookworm</name>
    <dbReference type="NCBI Taxonomy" id="51031"/>
    <lineage>
        <taxon>Eukaryota</taxon>
        <taxon>Metazoa</taxon>
        <taxon>Ecdysozoa</taxon>
        <taxon>Nematoda</taxon>
        <taxon>Chromadorea</taxon>
        <taxon>Rhabditida</taxon>
        <taxon>Rhabditina</taxon>
        <taxon>Rhabditomorpha</taxon>
        <taxon>Strongyloidea</taxon>
        <taxon>Ancylostomatidae</taxon>
        <taxon>Bunostominae</taxon>
        <taxon>Necator</taxon>
    </lineage>
</organism>
<proteinExistence type="inferred from homology"/>
<dbReference type="PANTHER" id="PTHR11749">
    <property type="entry name" value="RIBULOSE-5-PHOSPHATE-3-EPIMERASE"/>
    <property type="match status" value="1"/>
</dbReference>
<reference evidence="16" key="1">
    <citation type="journal article" date="2014" name="Nat. Genet.">
        <title>Genome of the human hookworm Necator americanus.</title>
        <authorList>
            <person name="Tang Y.T."/>
            <person name="Gao X."/>
            <person name="Rosa B.A."/>
            <person name="Abubucker S."/>
            <person name="Hallsworth-Pepin K."/>
            <person name="Martin J."/>
            <person name="Tyagi R."/>
            <person name="Heizer E."/>
            <person name="Zhang X."/>
            <person name="Bhonagiri-Palsikar V."/>
            <person name="Minx P."/>
            <person name="Warren W.C."/>
            <person name="Wang Q."/>
            <person name="Zhan B."/>
            <person name="Hotez P.J."/>
            <person name="Sternberg P.W."/>
            <person name="Dougall A."/>
            <person name="Gaze S.T."/>
            <person name="Mulvenna J."/>
            <person name="Sotillo J."/>
            <person name="Ranganathan S."/>
            <person name="Rabelo E.M."/>
            <person name="Wilson R.K."/>
            <person name="Felgner P.L."/>
            <person name="Bethony J."/>
            <person name="Hawdon J.M."/>
            <person name="Gasser R.B."/>
            <person name="Loukas A."/>
            <person name="Mitreva M."/>
        </authorList>
    </citation>
    <scope>NUCLEOTIDE SEQUENCE [LARGE SCALE GENOMIC DNA]</scope>
</reference>
<evidence type="ECO:0000256" key="8">
    <source>
        <dbReference type="ARBA" id="ARBA00022723"/>
    </source>
</evidence>
<keyword evidence="10" id="KW-0408">Iron</keyword>
<dbReference type="EMBL" id="KI660390">
    <property type="protein sequence ID" value="ETN74069.1"/>
    <property type="molecule type" value="Genomic_DNA"/>
</dbReference>
<comment type="function">
    <text evidence="14">Catalyzes the reversible epimerization of D-ribulose 5-phosphate to D-xylulose 5-phosphate.</text>
</comment>
<evidence type="ECO:0000256" key="11">
    <source>
        <dbReference type="ARBA" id="ARBA00023211"/>
    </source>
</evidence>
<evidence type="ECO:0000256" key="6">
    <source>
        <dbReference type="ARBA" id="ARBA00011738"/>
    </source>
</evidence>
<evidence type="ECO:0000256" key="12">
    <source>
        <dbReference type="ARBA" id="ARBA00023235"/>
    </source>
</evidence>
<comment type="catalytic activity">
    <reaction evidence="1">
        <text>D-ribulose 5-phosphate = D-xylulose 5-phosphate</text>
        <dbReference type="Rhea" id="RHEA:13677"/>
        <dbReference type="ChEBI" id="CHEBI:57737"/>
        <dbReference type="ChEBI" id="CHEBI:58121"/>
        <dbReference type="EC" id="5.1.3.1"/>
    </reaction>
</comment>
<evidence type="ECO:0000256" key="7">
    <source>
        <dbReference type="ARBA" id="ARBA00013188"/>
    </source>
</evidence>
<dbReference type="Pfam" id="PF00834">
    <property type="entry name" value="Ribul_P_3_epim"/>
    <property type="match status" value="1"/>
</dbReference>
<dbReference type="GO" id="GO:0006163">
    <property type="term" value="P:purine nucleotide metabolic process"/>
    <property type="evidence" value="ECO:0007669"/>
    <property type="project" value="UniProtKB-ARBA"/>
</dbReference>
<keyword evidence="11" id="KW-0464">Manganese</keyword>
<evidence type="ECO:0000313" key="15">
    <source>
        <dbReference type="EMBL" id="ETN74069.1"/>
    </source>
</evidence>
<evidence type="ECO:0000256" key="9">
    <source>
        <dbReference type="ARBA" id="ARBA00022833"/>
    </source>
</evidence>
<dbReference type="GO" id="GO:0006091">
    <property type="term" value="P:generation of precursor metabolites and energy"/>
    <property type="evidence" value="ECO:0007669"/>
    <property type="project" value="UniProtKB-ARBA"/>
</dbReference>
<dbReference type="InterPro" id="IPR011060">
    <property type="entry name" value="RibuloseP-bd_barrel"/>
</dbReference>
<comment type="cofactor">
    <cofactor evidence="2">
        <name>Mn(2+)</name>
        <dbReference type="ChEBI" id="CHEBI:29035"/>
    </cofactor>
</comment>
<dbReference type="NCBIfam" id="NF004076">
    <property type="entry name" value="PRK05581.1-4"/>
    <property type="match status" value="1"/>
</dbReference>
<dbReference type="KEGG" id="nai:NECAME_13228"/>
<dbReference type="PROSITE" id="PS01086">
    <property type="entry name" value="RIBUL_P_3_EPIMER_2"/>
    <property type="match status" value="1"/>
</dbReference>
<dbReference type="CDD" id="cd00429">
    <property type="entry name" value="RPE"/>
    <property type="match status" value="1"/>
</dbReference>
<evidence type="ECO:0000256" key="3">
    <source>
        <dbReference type="ARBA" id="ARBA00001947"/>
    </source>
</evidence>
<evidence type="ECO:0000256" key="5">
    <source>
        <dbReference type="ARBA" id="ARBA00009541"/>
    </source>
</evidence>
<name>W2SWD2_NECAM</name>
<dbReference type="Gene3D" id="3.20.20.70">
    <property type="entry name" value="Aldolase class I"/>
    <property type="match status" value="1"/>
</dbReference>
<dbReference type="FunFam" id="3.20.20.70:FF:000191">
    <property type="entry name" value="ribulose-phosphate 3-epimerase isoform X2"/>
    <property type="match status" value="1"/>
</dbReference>
<dbReference type="GO" id="GO:0046496">
    <property type="term" value="P:nicotinamide nucleotide metabolic process"/>
    <property type="evidence" value="ECO:0007669"/>
    <property type="project" value="UniProtKB-ARBA"/>
</dbReference>
<dbReference type="GO" id="GO:0005975">
    <property type="term" value="P:carbohydrate metabolic process"/>
    <property type="evidence" value="ECO:0007669"/>
    <property type="project" value="InterPro"/>
</dbReference>
<evidence type="ECO:0000313" key="16">
    <source>
        <dbReference type="Proteomes" id="UP000053676"/>
    </source>
</evidence>
<dbReference type="InterPro" id="IPR013785">
    <property type="entry name" value="Aldolase_TIM"/>
</dbReference>
<keyword evidence="12" id="KW-0413">Isomerase</keyword>
<evidence type="ECO:0000256" key="2">
    <source>
        <dbReference type="ARBA" id="ARBA00001936"/>
    </source>
</evidence>
<dbReference type="PROSITE" id="PS01085">
    <property type="entry name" value="RIBUL_P_3_EPIMER_1"/>
    <property type="match status" value="1"/>
</dbReference>
<protein>
    <recommendedName>
        <fullName evidence="7">ribulose-phosphate 3-epimerase</fullName>
        <ecNumber evidence="7">5.1.3.1</ecNumber>
    </recommendedName>
</protein>
<comment type="cofactor">
    <cofactor evidence="4">
        <name>Fe(2+)</name>
        <dbReference type="ChEBI" id="CHEBI:29033"/>
    </cofactor>
</comment>